<reference evidence="1" key="1">
    <citation type="journal article" date="2015" name="Nature">
        <title>Complex archaea that bridge the gap between prokaryotes and eukaryotes.</title>
        <authorList>
            <person name="Spang A."/>
            <person name="Saw J.H."/>
            <person name="Jorgensen S.L."/>
            <person name="Zaremba-Niedzwiedzka K."/>
            <person name="Martijn J."/>
            <person name="Lind A.E."/>
            <person name="van Eijk R."/>
            <person name="Schleper C."/>
            <person name="Guy L."/>
            <person name="Ettema T.J."/>
        </authorList>
    </citation>
    <scope>NUCLEOTIDE SEQUENCE</scope>
</reference>
<dbReference type="EMBL" id="LAZR01014526">
    <property type="protein sequence ID" value="KKM17100.1"/>
    <property type="molecule type" value="Genomic_DNA"/>
</dbReference>
<evidence type="ECO:0000313" key="1">
    <source>
        <dbReference type="EMBL" id="KKM17100.1"/>
    </source>
</evidence>
<organism evidence="1">
    <name type="scientific">marine sediment metagenome</name>
    <dbReference type="NCBI Taxonomy" id="412755"/>
    <lineage>
        <taxon>unclassified sequences</taxon>
        <taxon>metagenomes</taxon>
        <taxon>ecological metagenomes</taxon>
    </lineage>
</organism>
<protein>
    <submittedName>
        <fullName evidence="1">Uncharacterized protein</fullName>
    </submittedName>
</protein>
<comment type="caution">
    <text evidence="1">The sequence shown here is derived from an EMBL/GenBank/DDBJ whole genome shotgun (WGS) entry which is preliminary data.</text>
</comment>
<gene>
    <name evidence="1" type="ORF">LCGC14_1679130</name>
</gene>
<dbReference type="AlphaFoldDB" id="A0A0F9KP59"/>
<sequence length="265" mass="30318">MICERSMVPKEKPIPFKGPMVCGVLNDSKSQTRRVMRTQPIRVSSDWDWDAEPGEVVIYRGWPHRLAESRGRNKRDAGELTPIKIHSPYQVGQTLWVKETWGTDFIRGQSVDVVYKEPWPDGCVGMNIDLPEGIIPPKPNPGRWRSSIFMPRWASRIDLEVTEVRAQRLQDISLDDCLAEGVGDLIAGPGHYDPQEPGPEPDSLFAHLWDSINSKPKPVLIEKKIVSYVSYPWEAIRETREHRGKPWEVVGNPAVFAYTFRRIRP</sequence>
<accession>A0A0F9KP59</accession>
<proteinExistence type="predicted"/>
<name>A0A0F9KP59_9ZZZZ</name>